<keyword evidence="5" id="KW-0819">tRNA processing</keyword>
<evidence type="ECO:0000256" key="4">
    <source>
        <dbReference type="ARBA" id="ARBA00022490"/>
    </source>
</evidence>
<evidence type="ECO:0000256" key="10">
    <source>
        <dbReference type="ARBA" id="ARBA00032441"/>
    </source>
</evidence>
<sequence length="166" mass="17785">MNQLDAHLIDTEATETLGRALAAVRPATAMVQLHGDLGAGKSTLARALLRALGVTGPIRSPTYTLVERYPLSSGGEAWHLDLYRIGNAGELDFLGLDEGSASLWLVEWPERGAGILPPVDLDVELAVEGDGRSVRLLGRSPAGRDWLHAVAQQAELQPLFVSGREE</sequence>
<dbReference type="GO" id="GO:0016740">
    <property type="term" value="F:transferase activity"/>
    <property type="evidence" value="ECO:0007669"/>
    <property type="project" value="UniProtKB-KW"/>
</dbReference>
<dbReference type="PANTHER" id="PTHR33540">
    <property type="entry name" value="TRNA THREONYLCARBAMOYLADENOSINE BIOSYNTHESIS PROTEIN TSAE"/>
    <property type="match status" value="1"/>
</dbReference>
<dbReference type="EMBL" id="MDEE01000004">
    <property type="protein sequence ID" value="PPU57944.1"/>
    <property type="molecule type" value="Genomic_DNA"/>
</dbReference>
<dbReference type="Proteomes" id="UP000238908">
    <property type="component" value="Unassembled WGS sequence"/>
</dbReference>
<evidence type="ECO:0000256" key="3">
    <source>
        <dbReference type="ARBA" id="ARBA00019010"/>
    </source>
</evidence>
<keyword evidence="4" id="KW-0963">Cytoplasm</keyword>
<evidence type="ECO:0000256" key="2">
    <source>
        <dbReference type="ARBA" id="ARBA00007599"/>
    </source>
</evidence>
<comment type="caution">
    <text evidence="11">The sequence shown here is derived from an EMBL/GenBank/DDBJ whole genome shotgun (WGS) entry which is preliminary data.</text>
</comment>
<dbReference type="InterPro" id="IPR003442">
    <property type="entry name" value="T6A_TsaE"/>
</dbReference>
<keyword evidence="6" id="KW-0479">Metal-binding</keyword>
<dbReference type="InterPro" id="IPR027417">
    <property type="entry name" value="P-loop_NTPase"/>
</dbReference>
<proteinExistence type="inferred from homology"/>
<keyword evidence="11" id="KW-0808">Transferase</keyword>
<evidence type="ECO:0000256" key="8">
    <source>
        <dbReference type="ARBA" id="ARBA00022840"/>
    </source>
</evidence>
<keyword evidence="7" id="KW-0547">Nucleotide-binding</keyword>
<keyword evidence="9" id="KW-0460">Magnesium</keyword>
<dbReference type="GO" id="GO:0002949">
    <property type="term" value="P:tRNA threonylcarbamoyladenosine modification"/>
    <property type="evidence" value="ECO:0007669"/>
    <property type="project" value="InterPro"/>
</dbReference>
<name>A0A2S7C8R5_9XANT</name>
<dbReference type="NCBIfam" id="TIGR00150">
    <property type="entry name" value="T6A_YjeE"/>
    <property type="match status" value="1"/>
</dbReference>
<evidence type="ECO:0000313" key="11">
    <source>
        <dbReference type="EMBL" id="PPU57944.1"/>
    </source>
</evidence>
<comment type="similarity">
    <text evidence="2">Belongs to the TsaE family.</text>
</comment>
<dbReference type="GO" id="GO:0005524">
    <property type="term" value="F:ATP binding"/>
    <property type="evidence" value="ECO:0007669"/>
    <property type="project" value="UniProtKB-KW"/>
</dbReference>
<reference evidence="11 12" key="1">
    <citation type="submission" date="2016-08" db="EMBL/GenBank/DDBJ databases">
        <authorList>
            <person name="Seilhamer J.J."/>
        </authorList>
    </citation>
    <scope>NUCLEOTIDE SEQUENCE [LARGE SCALE GENOMIC DNA]</scope>
    <source>
        <strain evidence="11 12">CFBP7245</strain>
    </source>
</reference>
<evidence type="ECO:0000313" key="12">
    <source>
        <dbReference type="Proteomes" id="UP000238908"/>
    </source>
</evidence>
<dbReference type="PANTHER" id="PTHR33540:SF2">
    <property type="entry name" value="TRNA THREONYLCARBAMOYLADENOSINE BIOSYNTHESIS PROTEIN TSAE"/>
    <property type="match status" value="1"/>
</dbReference>
<dbReference type="RefSeq" id="WP_104614696.1">
    <property type="nucleotide sequence ID" value="NZ_JBHLXZ010000004.1"/>
</dbReference>
<dbReference type="GO" id="GO:0005737">
    <property type="term" value="C:cytoplasm"/>
    <property type="evidence" value="ECO:0007669"/>
    <property type="project" value="UniProtKB-SubCell"/>
</dbReference>
<comment type="subcellular location">
    <subcellularLocation>
        <location evidence="1">Cytoplasm</location>
    </subcellularLocation>
</comment>
<accession>A0A2S7C8R5</accession>
<evidence type="ECO:0000256" key="9">
    <source>
        <dbReference type="ARBA" id="ARBA00022842"/>
    </source>
</evidence>
<evidence type="ECO:0000256" key="7">
    <source>
        <dbReference type="ARBA" id="ARBA00022741"/>
    </source>
</evidence>
<evidence type="ECO:0000256" key="1">
    <source>
        <dbReference type="ARBA" id="ARBA00004496"/>
    </source>
</evidence>
<dbReference type="GO" id="GO:0046872">
    <property type="term" value="F:metal ion binding"/>
    <property type="evidence" value="ECO:0007669"/>
    <property type="project" value="UniProtKB-KW"/>
</dbReference>
<dbReference type="SUPFAM" id="SSF52540">
    <property type="entry name" value="P-loop containing nucleoside triphosphate hydrolases"/>
    <property type="match status" value="1"/>
</dbReference>
<dbReference type="AlphaFoldDB" id="A0A2S7C8R5"/>
<protein>
    <recommendedName>
        <fullName evidence="3">tRNA threonylcarbamoyladenosine biosynthesis protein TsaE</fullName>
    </recommendedName>
    <alternativeName>
        <fullName evidence="10">t(6)A37 threonylcarbamoyladenosine biosynthesis protein TsaE</fullName>
    </alternativeName>
</protein>
<keyword evidence="8" id="KW-0067">ATP-binding</keyword>
<dbReference type="Gene3D" id="3.40.50.300">
    <property type="entry name" value="P-loop containing nucleotide triphosphate hydrolases"/>
    <property type="match status" value="1"/>
</dbReference>
<dbReference type="Pfam" id="PF02367">
    <property type="entry name" value="TsaE"/>
    <property type="match status" value="1"/>
</dbReference>
<evidence type="ECO:0000256" key="6">
    <source>
        <dbReference type="ARBA" id="ARBA00022723"/>
    </source>
</evidence>
<evidence type="ECO:0000256" key="5">
    <source>
        <dbReference type="ARBA" id="ARBA00022694"/>
    </source>
</evidence>
<organism evidence="11 12">
    <name type="scientific">Xanthomonas dyei</name>
    <dbReference type="NCBI Taxonomy" id="743699"/>
    <lineage>
        <taxon>Bacteria</taxon>
        <taxon>Pseudomonadati</taxon>
        <taxon>Pseudomonadota</taxon>
        <taxon>Gammaproteobacteria</taxon>
        <taxon>Lysobacterales</taxon>
        <taxon>Lysobacteraceae</taxon>
        <taxon>Xanthomonas</taxon>
    </lineage>
</organism>
<gene>
    <name evidence="11" type="ORF">XdyCFBP7245_05190</name>
</gene>